<evidence type="ECO:0000259" key="2">
    <source>
        <dbReference type="Pfam" id="PF18476"/>
    </source>
</evidence>
<gene>
    <name evidence="3" type="ORF">BACERE00191_02087</name>
</gene>
<dbReference type="InterPro" id="IPR041578">
    <property type="entry name" value="PIN_8"/>
</dbReference>
<sequence>MREMFQGFIRYTEKEYKELWDDALFVVDTNVLINFYKYTTKDTYKMFFDILKDLKNKQKLYIPHQVALEYFHNYEKNMFLQHEGYKKLASKLVSLKDTANTSIRSIESEYPFIKVDDFRFLVKELEEANKKVQEQLDIELKALPDVKEIQENILDLLDGIVGQPYAQRKIHEIEIDGEIRYTHEVPPGWADKNDPDKQGFRNYGAMRYQKKYGDLIMWHQMIDKAKNSSKPIIFITEEKKDDWWEKDKKAFKKPQPQLVQEFLEKTSQKFNMFRIEKFVENAKLYLNAAVSEEQIEKLTTQVENIRKSEEKEYSSKFRFNKAFDEENVDNITSLKKSLDVNKLMGFLTAEEKEQFRASVGQAFTGNLSPDKYNEAISWAIHKSINQLEDSFKELLGKLGLKNHDKVQSYLATFNSLPTNTVEKGLLLLKYIVEIEKVLWEIELTEEGFPF</sequence>
<dbReference type="Proteomes" id="UP000194499">
    <property type="component" value="Unassembled WGS sequence"/>
</dbReference>
<proteinExistence type="predicted"/>
<protein>
    <recommendedName>
        <fullName evidence="2">PIN like domain-containing protein</fullName>
    </recommendedName>
</protein>
<reference evidence="4" key="1">
    <citation type="submission" date="2017-04" db="EMBL/GenBank/DDBJ databases">
        <authorList>
            <person name="Criscuolo A."/>
        </authorList>
    </citation>
    <scope>NUCLEOTIDE SEQUENCE [LARGE SCALE GENOMIC DNA]</scope>
</reference>
<organism evidence="3 4">
    <name type="scientific">Bacillus pacificus</name>
    <dbReference type="NCBI Taxonomy" id="2026187"/>
    <lineage>
        <taxon>Bacteria</taxon>
        <taxon>Bacillati</taxon>
        <taxon>Bacillota</taxon>
        <taxon>Bacilli</taxon>
        <taxon>Bacillales</taxon>
        <taxon>Bacillaceae</taxon>
        <taxon>Bacillus</taxon>
        <taxon>Bacillus cereus group</taxon>
    </lineage>
</organism>
<dbReference type="Pfam" id="PF18476">
    <property type="entry name" value="PIN_8"/>
    <property type="match status" value="1"/>
</dbReference>
<feature type="coiled-coil region" evidence="1">
    <location>
        <begin position="115"/>
        <end position="142"/>
    </location>
</feature>
<dbReference type="EMBL" id="FWZB01000036">
    <property type="protein sequence ID" value="SMD95426.1"/>
    <property type="molecule type" value="Genomic_DNA"/>
</dbReference>
<evidence type="ECO:0000256" key="1">
    <source>
        <dbReference type="SAM" id="Coils"/>
    </source>
</evidence>
<dbReference type="AlphaFoldDB" id="A0A1Y5ZEG3"/>
<feature type="domain" description="PIN like" evidence="2">
    <location>
        <begin position="24"/>
        <end position="258"/>
    </location>
</feature>
<keyword evidence="1" id="KW-0175">Coiled coil</keyword>
<accession>A0A1Y5ZEG3</accession>
<name>A0A1Y5ZEG3_9BACI</name>
<evidence type="ECO:0000313" key="4">
    <source>
        <dbReference type="Proteomes" id="UP000194499"/>
    </source>
</evidence>
<evidence type="ECO:0000313" key="3">
    <source>
        <dbReference type="EMBL" id="SMD95426.1"/>
    </source>
</evidence>